<keyword evidence="1" id="KW-0812">Transmembrane</keyword>
<dbReference type="RefSeq" id="WP_203899130.1">
    <property type="nucleotide sequence ID" value="NZ_BOPF01000007.1"/>
</dbReference>
<feature type="transmembrane region" description="Helical" evidence="1">
    <location>
        <begin position="22"/>
        <end position="46"/>
    </location>
</feature>
<feature type="transmembrane region" description="Helical" evidence="1">
    <location>
        <begin position="66"/>
        <end position="88"/>
    </location>
</feature>
<protein>
    <submittedName>
        <fullName evidence="2">ABC transporter permease</fullName>
    </submittedName>
</protein>
<feature type="transmembrane region" description="Helical" evidence="1">
    <location>
        <begin position="151"/>
        <end position="171"/>
    </location>
</feature>
<dbReference type="AlphaFoldDB" id="A0A8J3YJP1"/>
<sequence length="262" mass="26769">MNAFGDAVAAEWIKLRTVRITWWLLAGGFGGAALMCLLAFSAVAQWDNVPAERQADSYVSWLPPVAGWIAALCVAVLGILSVTGEYGSGLIRATFVAMPRRRLVLGAKALLVGLVAAGAGAGAVVLTELAVNAIIGDRVINGQPGPAENTVGALAVLALSVVMCGLLGTGLAALTRSAVASIVTLVLLWYGLPIILGNVPGRWAERVGAVLPAALADQVVTVGGAQSVYTHLLAPPVALAVMAAWALVPLGVALVLVERRDA</sequence>
<evidence type="ECO:0000313" key="3">
    <source>
        <dbReference type="Proteomes" id="UP000619260"/>
    </source>
</evidence>
<accession>A0A8J3YJP1</accession>
<dbReference type="EMBL" id="BOPF01000007">
    <property type="protein sequence ID" value="GIJ45617.1"/>
    <property type="molecule type" value="Genomic_DNA"/>
</dbReference>
<name>A0A8J3YJP1_9ACTN</name>
<proteinExistence type="predicted"/>
<reference evidence="2" key="1">
    <citation type="submission" date="2021-01" db="EMBL/GenBank/DDBJ databases">
        <title>Whole genome shotgun sequence of Virgisporangium aliadipatigenens NBRC 105644.</title>
        <authorList>
            <person name="Komaki H."/>
            <person name="Tamura T."/>
        </authorList>
    </citation>
    <scope>NUCLEOTIDE SEQUENCE</scope>
    <source>
        <strain evidence="2">NBRC 105644</strain>
    </source>
</reference>
<organism evidence="2 3">
    <name type="scientific">Virgisporangium aliadipatigenens</name>
    <dbReference type="NCBI Taxonomy" id="741659"/>
    <lineage>
        <taxon>Bacteria</taxon>
        <taxon>Bacillati</taxon>
        <taxon>Actinomycetota</taxon>
        <taxon>Actinomycetes</taxon>
        <taxon>Micromonosporales</taxon>
        <taxon>Micromonosporaceae</taxon>
        <taxon>Virgisporangium</taxon>
    </lineage>
</organism>
<keyword evidence="1" id="KW-1133">Transmembrane helix</keyword>
<keyword evidence="1" id="KW-0472">Membrane</keyword>
<feature type="transmembrane region" description="Helical" evidence="1">
    <location>
        <begin position="109"/>
        <end position="131"/>
    </location>
</feature>
<feature type="transmembrane region" description="Helical" evidence="1">
    <location>
        <begin position="237"/>
        <end position="257"/>
    </location>
</feature>
<keyword evidence="3" id="KW-1185">Reference proteome</keyword>
<evidence type="ECO:0000313" key="2">
    <source>
        <dbReference type="EMBL" id="GIJ45617.1"/>
    </source>
</evidence>
<gene>
    <name evidence="2" type="ORF">Val02_25030</name>
</gene>
<evidence type="ECO:0000256" key="1">
    <source>
        <dbReference type="SAM" id="Phobius"/>
    </source>
</evidence>
<dbReference type="Proteomes" id="UP000619260">
    <property type="component" value="Unassembled WGS sequence"/>
</dbReference>
<feature type="transmembrane region" description="Helical" evidence="1">
    <location>
        <begin position="178"/>
        <end position="196"/>
    </location>
</feature>
<comment type="caution">
    <text evidence="2">The sequence shown here is derived from an EMBL/GenBank/DDBJ whole genome shotgun (WGS) entry which is preliminary data.</text>
</comment>